<dbReference type="Gene3D" id="1.10.10.10">
    <property type="entry name" value="Winged helix-like DNA-binding domain superfamily/Winged helix DNA-binding domain"/>
    <property type="match status" value="1"/>
</dbReference>
<dbReference type="GO" id="GO:0003700">
    <property type="term" value="F:DNA-binding transcription factor activity"/>
    <property type="evidence" value="ECO:0007669"/>
    <property type="project" value="InterPro"/>
</dbReference>
<sequence length="111" mass="12832">MLKLRYKLWLENSGKAFGEGPCDMLKRIDRLGSLNKAAGELNMSYSKAWKLMNTMEKRLGFKLLKRDVGGDSGGGSYLTEEARVMIHKYTMFVQDSDKALNKLFKYYFEEE</sequence>
<dbReference type="InterPro" id="IPR036390">
    <property type="entry name" value="WH_DNA-bd_sf"/>
</dbReference>
<comment type="caution">
    <text evidence="2">The sequence shown here is derived from an EMBL/GenBank/DDBJ whole genome shotgun (WGS) entry which is preliminary data.</text>
</comment>
<feature type="domain" description="HTH lysR-type" evidence="1">
    <location>
        <begin position="25"/>
        <end position="82"/>
    </location>
</feature>
<name>A0A124FZ37_9FIRM</name>
<evidence type="ECO:0000313" key="2">
    <source>
        <dbReference type="EMBL" id="KUK83126.1"/>
    </source>
</evidence>
<dbReference type="Proteomes" id="UP000054705">
    <property type="component" value="Unassembled WGS sequence"/>
</dbReference>
<dbReference type="Pfam" id="PF00126">
    <property type="entry name" value="HTH_1"/>
    <property type="match status" value="1"/>
</dbReference>
<dbReference type="InterPro" id="IPR000847">
    <property type="entry name" value="LysR_HTH_N"/>
</dbReference>
<dbReference type="AlphaFoldDB" id="A0A124FZ37"/>
<dbReference type="InterPro" id="IPR036388">
    <property type="entry name" value="WH-like_DNA-bd_sf"/>
</dbReference>
<dbReference type="PANTHER" id="PTHR30432:SF1">
    <property type="entry name" value="DNA-BINDING TRANSCRIPTIONAL DUAL REGULATOR MODE"/>
    <property type="match status" value="1"/>
</dbReference>
<evidence type="ECO:0000313" key="3">
    <source>
        <dbReference type="Proteomes" id="UP000054705"/>
    </source>
</evidence>
<reference evidence="3" key="1">
    <citation type="journal article" date="2015" name="MBio">
        <title>Genome-Resolved Metagenomic Analysis Reveals Roles for Candidate Phyla and Other Microbial Community Members in Biogeochemical Transformations in Oil Reservoirs.</title>
        <authorList>
            <person name="Hu P."/>
            <person name="Tom L."/>
            <person name="Singh A."/>
            <person name="Thomas B.C."/>
            <person name="Baker B.J."/>
            <person name="Piceno Y.M."/>
            <person name="Andersen G.L."/>
            <person name="Banfield J.F."/>
        </authorList>
    </citation>
    <scope>NUCLEOTIDE SEQUENCE [LARGE SCALE GENOMIC DNA]</scope>
</reference>
<dbReference type="SUPFAM" id="SSF46785">
    <property type="entry name" value="Winged helix' DNA-binding domain"/>
    <property type="match status" value="1"/>
</dbReference>
<dbReference type="PANTHER" id="PTHR30432">
    <property type="entry name" value="TRANSCRIPTIONAL REGULATOR MODE"/>
    <property type="match status" value="1"/>
</dbReference>
<dbReference type="EMBL" id="LGGS01000046">
    <property type="protein sequence ID" value="KUK83126.1"/>
    <property type="molecule type" value="Genomic_DNA"/>
</dbReference>
<organism evidence="2 3">
    <name type="scientific">Pelotomaculum thermopropionicum</name>
    <dbReference type="NCBI Taxonomy" id="110500"/>
    <lineage>
        <taxon>Bacteria</taxon>
        <taxon>Bacillati</taxon>
        <taxon>Bacillota</taxon>
        <taxon>Clostridia</taxon>
        <taxon>Eubacteriales</taxon>
        <taxon>Desulfotomaculaceae</taxon>
        <taxon>Pelotomaculum</taxon>
    </lineage>
</organism>
<accession>A0A124FZ37</accession>
<evidence type="ECO:0000259" key="1">
    <source>
        <dbReference type="Pfam" id="PF00126"/>
    </source>
</evidence>
<proteinExistence type="predicted"/>
<protein>
    <submittedName>
        <fullName evidence="2">Putative transcriptional regulator, ModE family</fullName>
    </submittedName>
</protein>
<dbReference type="InterPro" id="IPR051815">
    <property type="entry name" value="Molybdate_resp_trans_reg"/>
</dbReference>
<gene>
    <name evidence="2" type="ORF">XD97_0258</name>
</gene>